<reference evidence="7 8" key="1">
    <citation type="submission" date="2018-04" db="EMBL/GenBank/DDBJ databases">
        <authorList>
            <person name="Zhang X."/>
            <person name="Yuan J."/>
            <person name="Li F."/>
            <person name="Xiang J."/>
        </authorList>
    </citation>
    <scope>NUCLEOTIDE SEQUENCE [LARGE SCALE GENOMIC DNA]</scope>
    <source>
        <tissue evidence="7">Muscle</tissue>
    </source>
</reference>
<feature type="transmembrane region" description="Helical" evidence="6">
    <location>
        <begin position="81"/>
        <end position="98"/>
    </location>
</feature>
<evidence type="ECO:0000313" key="8">
    <source>
        <dbReference type="Proteomes" id="UP000283509"/>
    </source>
</evidence>
<evidence type="ECO:0000256" key="4">
    <source>
        <dbReference type="ARBA" id="ARBA00023128"/>
    </source>
</evidence>
<evidence type="ECO:0000256" key="3">
    <source>
        <dbReference type="ARBA" id="ARBA00022989"/>
    </source>
</evidence>
<protein>
    <submittedName>
        <fullName evidence="7">Up-regulated during skeletal muscle growth protein 5</fullName>
    </submittedName>
</protein>
<sequence length="103" mass="11191">MSQCISKLYNLTPDWAVVKPRPIRSRVPSVCVVLPSQLISSQTTGTDHRLKMAGDAGVDSSQFKGMARYFNSSTMTGRANVAKATYAVLGLIIAYNVLKPSKK</sequence>
<accession>A0A423TXR0</accession>
<name>A0A423TXR0_PENVA</name>
<comment type="caution">
    <text evidence="7">The sequence shown here is derived from an EMBL/GenBank/DDBJ whole genome shotgun (WGS) entry which is preliminary data.</text>
</comment>
<keyword evidence="3 6" id="KW-1133">Transmembrane helix</keyword>
<dbReference type="PANTHER" id="PTHR34038">
    <property type="entry name" value="ATP SYNTHASE MEMBRANE SUBUNIT DAPIT, MITOCHONDRIAL"/>
    <property type="match status" value="1"/>
</dbReference>
<evidence type="ECO:0000256" key="6">
    <source>
        <dbReference type="SAM" id="Phobius"/>
    </source>
</evidence>
<keyword evidence="5 6" id="KW-0472">Membrane</keyword>
<dbReference type="GO" id="GO:0031966">
    <property type="term" value="C:mitochondrial membrane"/>
    <property type="evidence" value="ECO:0007669"/>
    <property type="project" value="UniProtKB-SubCell"/>
</dbReference>
<dbReference type="PANTHER" id="PTHR34038:SF1">
    <property type="entry name" value="ATP SYNTHASE MEMBRANE SUBUNIT K, MITOCHONDRIAL"/>
    <property type="match status" value="1"/>
</dbReference>
<evidence type="ECO:0000256" key="2">
    <source>
        <dbReference type="ARBA" id="ARBA00022692"/>
    </source>
</evidence>
<dbReference type="EMBL" id="QCYY01001000">
    <property type="protein sequence ID" value="ROT81244.1"/>
    <property type="molecule type" value="Genomic_DNA"/>
</dbReference>
<dbReference type="Pfam" id="PF14960">
    <property type="entry name" value="ATP_synth_reg"/>
    <property type="match status" value="1"/>
</dbReference>
<organism evidence="7 8">
    <name type="scientific">Penaeus vannamei</name>
    <name type="common">Whiteleg shrimp</name>
    <name type="synonym">Litopenaeus vannamei</name>
    <dbReference type="NCBI Taxonomy" id="6689"/>
    <lineage>
        <taxon>Eukaryota</taxon>
        <taxon>Metazoa</taxon>
        <taxon>Ecdysozoa</taxon>
        <taxon>Arthropoda</taxon>
        <taxon>Crustacea</taxon>
        <taxon>Multicrustacea</taxon>
        <taxon>Malacostraca</taxon>
        <taxon>Eumalacostraca</taxon>
        <taxon>Eucarida</taxon>
        <taxon>Decapoda</taxon>
        <taxon>Dendrobranchiata</taxon>
        <taxon>Penaeoidea</taxon>
        <taxon>Penaeidae</taxon>
        <taxon>Penaeus</taxon>
    </lineage>
</organism>
<dbReference type="AlphaFoldDB" id="A0A423TXR0"/>
<comment type="subcellular location">
    <subcellularLocation>
        <location evidence="1">Mitochondrion membrane</location>
        <topology evidence="1">Single-pass membrane protein</topology>
    </subcellularLocation>
</comment>
<dbReference type="Proteomes" id="UP000283509">
    <property type="component" value="Unassembled WGS sequence"/>
</dbReference>
<proteinExistence type="predicted"/>
<dbReference type="PRINTS" id="PR01821">
    <property type="entry name" value="DAPIT"/>
</dbReference>
<evidence type="ECO:0000313" key="7">
    <source>
        <dbReference type="EMBL" id="ROT81244.1"/>
    </source>
</evidence>
<gene>
    <name evidence="7" type="ORF">C7M84_000009</name>
</gene>
<reference evidence="7 8" key="2">
    <citation type="submission" date="2019-01" db="EMBL/GenBank/DDBJ databases">
        <title>The decoding of complex shrimp genome reveals the adaptation for benthos swimmer, frequently molting mechanism and breeding impact on genome.</title>
        <authorList>
            <person name="Sun Y."/>
            <person name="Gao Y."/>
            <person name="Yu Y."/>
        </authorList>
    </citation>
    <scope>NUCLEOTIDE SEQUENCE [LARGE SCALE GENOMIC DNA]</scope>
    <source>
        <tissue evidence="7">Muscle</tissue>
    </source>
</reference>
<dbReference type="STRING" id="6689.A0A423TXR0"/>
<keyword evidence="8" id="KW-1185">Reference proteome</keyword>
<dbReference type="InterPro" id="IPR009125">
    <property type="entry name" value="ATPMK"/>
</dbReference>
<dbReference type="OrthoDB" id="6341555at2759"/>
<keyword evidence="4" id="KW-0496">Mitochondrion</keyword>
<keyword evidence="2 6" id="KW-0812">Transmembrane</keyword>
<evidence type="ECO:0000256" key="5">
    <source>
        <dbReference type="ARBA" id="ARBA00023136"/>
    </source>
</evidence>
<evidence type="ECO:0000256" key="1">
    <source>
        <dbReference type="ARBA" id="ARBA00004304"/>
    </source>
</evidence>